<evidence type="ECO:0000313" key="3">
    <source>
        <dbReference type="Proteomes" id="UP000000591"/>
    </source>
</evidence>
<reference evidence="2 3" key="1">
    <citation type="journal article" date="2004" name="Science">
        <title>The Ashbya gossypii genome as a tool for mapping the ancient Saccharomyces cerevisiae genome.</title>
        <authorList>
            <person name="Dietrich F.S."/>
            <person name="Voegeli S."/>
            <person name="Brachat S."/>
            <person name="Lerch A."/>
            <person name="Gates K."/>
            <person name="Steiner S."/>
            <person name="Mohr C."/>
            <person name="Pohlmann R."/>
            <person name="Luedi P."/>
            <person name="Choi S."/>
            <person name="Wing R.A."/>
            <person name="Flavier A."/>
            <person name="Gaffney T.D."/>
            <person name="Philippsen P."/>
        </authorList>
    </citation>
    <scope>NUCLEOTIDE SEQUENCE [LARGE SCALE GENOMIC DNA]</scope>
    <source>
        <strain evidence="3">ATCC 10895 / CBS 109.51 / FGSC 9923 / NRRL Y-1056</strain>
    </source>
</reference>
<feature type="region of interest" description="Disordered" evidence="1">
    <location>
        <begin position="241"/>
        <end position="261"/>
    </location>
</feature>
<dbReference type="AlphaFoldDB" id="Q755T3"/>
<keyword evidence="3" id="KW-1185">Reference proteome</keyword>
<feature type="region of interest" description="Disordered" evidence="1">
    <location>
        <begin position="199"/>
        <end position="229"/>
    </location>
</feature>
<dbReference type="EMBL" id="AE016818">
    <property type="protein sequence ID" value="AAS53114.2"/>
    <property type="molecule type" value="Genomic_DNA"/>
</dbReference>
<feature type="compositionally biased region" description="Polar residues" evidence="1">
    <location>
        <begin position="303"/>
        <end position="324"/>
    </location>
</feature>
<dbReference type="InParanoid" id="Q755T3"/>
<feature type="compositionally biased region" description="Polar residues" evidence="1">
    <location>
        <begin position="469"/>
        <end position="499"/>
    </location>
</feature>
<reference evidence="3" key="2">
    <citation type="journal article" date="2013" name="G3 (Bethesda)">
        <title>Genomes of Ashbya fungi isolated from insects reveal four mating-type loci, numerous translocations, lack of transposons, and distinct gene duplications.</title>
        <authorList>
            <person name="Dietrich F.S."/>
            <person name="Voegeli S."/>
            <person name="Kuo S."/>
            <person name="Philippsen P."/>
        </authorList>
    </citation>
    <scope>GENOME REANNOTATION</scope>
    <source>
        <strain evidence="3">ATCC 10895 / CBS 109.51 / FGSC 9923 / NRRL Y-1056</strain>
    </source>
</reference>
<dbReference type="OrthoDB" id="4069593at2759"/>
<feature type="compositionally biased region" description="Polar residues" evidence="1">
    <location>
        <begin position="660"/>
        <end position="670"/>
    </location>
</feature>
<accession>Q755T3</accession>
<dbReference type="GeneID" id="4621510"/>
<sequence length="722" mass="77986">MAADRQGAERERRGGRRENAQVRFSLPVGEQSTRAAAAGHRRCASHGAARRGVGGHAGRLSVDGRAGQLVAGLSSETASAESLRILSTQAKLIRIPDFEKEPTPRRRDVLSGFFALDEPEEEAVPGGATGCLSTTFQFPCAAAPAAAPAAGEVDGDEDFLRVPEQSADRTLEARRLKLLEQNTLNHRHRRSRSIHAADALFPSPKPKTGGLAPAKAGGAWPQSSAQHRRRMSAFSIPEATHMKQHSPLGQSSPARPYSPLRQSMSLRPRSLHVDSTESINFLELLDPPHPTLRRLDPPEAEPPSNSYLQTTPSPRSEVGGTNTHSNEEKADEGTITTLKDITESEVEDDVPGGQQSSNSPTSHNSTPSVSLAEASNGGTPHRKSSSTTDADHRNILGLLHEAGPLEVAGETKTNTVAESVENYEMITESRGLSTEITQYYDIRVTEPRASSGTLSNTSSPPRKNVIRAKQNNLDPKRSSSNGWSHSSYESDVSTPSYQGSRLTSLSSLSSSELEGVERIFTDTKQNTLSPCLILDEDSASEPDDDRETVADRGGLAAVSWCSLPEYLGGLHIYKEVELGSSYNTCNEKAPSGRVSNCSANLENRPYGIFTGSSVTAAGETLDLPANGSKPNHHETPEVLQNTSSKRLLAPPTVTPPAFTRSKSNPCDSYLNKNRAPTTLWTLCDVLTRDTKSVLNTLTNMMDRLVGSPLMANFKNKPYRNHR</sequence>
<protein>
    <submittedName>
        <fullName evidence="2">AER435Wp</fullName>
    </submittedName>
</protein>
<dbReference type="KEGG" id="ago:AGOS_AER435W"/>
<evidence type="ECO:0000256" key="1">
    <source>
        <dbReference type="SAM" id="MobiDB-lite"/>
    </source>
</evidence>
<gene>
    <name evidence="2" type="ORF">AGOS_AER435W</name>
</gene>
<evidence type="ECO:0000313" key="2">
    <source>
        <dbReference type="EMBL" id="AAS53114.2"/>
    </source>
</evidence>
<feature type="region of interest" description="Disordered" evidence="1">
    <location>
        <begin position="282"/>
        <end position="390"/>
    </location>
</feature>
<proteinExistence type="predicted"/>
<feature type="region of interest" description="Disordered" evidence="1">
    <location>
        <begin position="449"/>
        <end position="508"/>
    </location>
</feature>
<dbReference type="HOGENOM" id="CLU_383072_0_0_1"/>
<feature type="compositionally biased region" description="Basic and acidic residues" evidence="1">
    <location>
        <begin position="1"/>
        <end position="20"/>
    </location>
</feature>
<organism evidence="2 3">
    <name type="scientific">Eremothecium gossypii (strain ATCC 10895 / CBS 109.51 / FGSC 9923 / NRRL Y-1056)</name>
    <name type="common">Yeast</name>
    <name type="synonym">Ashbya gossypii</name>
    <dbReference type="NCBI Taxonomy" id="284811"/>
    <lineage>
        <taxon>Eukaryota</taxon>
        <taxon>Fungi</taxon>
        <taxon>Dikarya</taxon>
        <taxon>Ascomycota</taxon>
        <taxon>Saccharomycotina</taxon>
        <taxon>Saccharomycetes</taxon>
        <taxon>Saccharomycetales</taxon>
        <taxon>Saccharomycetaceae</taxon>
        <taxon>Eremothecium</taxon>
    </lineage>
</organism>
<feature type="compositionally biased region" description="Polar residues" evidence="1">
    <location>
        <begin position="449"/>
        <end position="461"/>
    </location>
</feature>
<feature type="region of interest" description="Disordered" evidence="1">
    <location>
        <begin position="619"/>
        <end position="670"/>
    </location>
</feature>
<dbReference type="Proteomes" id="UP000000591">
    <property type="component" value="Chromosome V"/>
</dbReference>
<feature type="region of interest" description="Disordered" evidence="1">
    <location>
        <begin position="1"/>
        <end position="21"/>
    </location>
</feature>
<dbReference type="RefSeq" id="NP_985290.2">
    <property type="nucleotide sequence ID" value="NM_210644.2"/>
</dbReference>
<name>Q755T3_EREGS</name>
<feature type="compositionally biased region" description="Low complexity" evidence="1">
    <location>
        <begin position="356"/>
        <end position="370"/>
    </location>
</feature>